<dbReference type="Gene3D" id="1.10.472.10">
    <property type="entry name" value="Cyclin-like"/>
    <property type="match status" value="1"/>
</dbReference>
<organism evidence="1 2">
    <name type="scientific">Caenorhabditis bovis</name>
    <dbReference type="NCBI Taxonomy" id="2654633"/>
    <lineage>
        <taxon>Eukaryota</taxon>
        <taxon>Metazoa</taxon>
        <taxon>Ecdysozoa</taxon>
        <taxon>Nematoda</taxon>
        <taxon>Chromadorea</taxon>
        <taxon>Rhabditida</taxon>
        <taxon>Rhabditina</taxon>
        <taxon>Rhabditomorpha</taxon>
        <taxon>Rhabditoidea</taxon>
        <taxon>Rhabditidae</taxon>
        <taxon>Peloderinae</taxon>
        <taxon>Caenorhabditis</taxon>
    </lineage>
</organism>
<keyword evidence="2" id="KW-1185">Reference proteome</keyword>
<dbReference type="EMBL" id="CADEPM010000003">
    <property type="protein sequence ID" value="CAB3402868.1"/>
    <property type="molecule type" value="Genomic_DNA"/>
</dbReference>
<dbReference type="InterPro" id="IPR036915">
    <property type="entry name" value="Cyclin-like_sf"/>
</dbReference>
<dbReference type="AlphaFoldDB" id="A0A8S1EPP9"/>
<sequence>MNFRNVQTEEPTFKSTPEILNKKAVEFLFTVCVRLRLPNEVRFTAALIFNKFMLRQILELRNFLEEKDDLGEEQKDKEWETIETNVNRQVPLRILTSIQISSKFHSYHDSLSARQVSNCLRSLGFPYTVDAVKSSEIRMFRMISYKRNWIQDFQYDILWQHVLVVLDVCFMNHDEIYRRLLDTIDTESQDEAAESGLLLVRLKWDFVILASAVMQTSVLCISNTINRILECDSDLAVRLHEIIIKTVKDQQRTDASDSEDNV</sequence>
<evidence type="ECO:0000313" key="2">
    <source>
        <dbReference type="Proteomes" id="UP000494206"/>
    </source>
</evidence>
<protein>
    <submittedName>
        <fullName evidence="1">Uncharacterized protein</fullName>
    </submittedName>
</protein>
<evidence type="ECO:0000313" key="1">
    <source>
        <dbReference type="EMBL" id="CAB3402868.1"/>
    </source>
</evidence>
<dbReference type="GO" id="GO:0007131">
    <property type="term" value="P:reciprocal meiotic recombination"/>
    <property type="evidence" value="ECO:0007669"/>
    <property type="project" value="TreeGrafter"/>
</dbReference>
<name>A0A8S1EPP9_9PELO</name>
<dbReference type="Proteomes" id="UP000494206">
    <property type="component" value="Unassembled WGS sequence"/>
</dbReference>
<dbReference type="OrthoDB" id="9983043at2759"/>
<dbReference type="PANTHER" id="PTHR21615">
    <property type="entry name" value="CYCLIN N-TERMINAL DOMAIN-CONTAINING PROTEIN 1"/>
    <property type="match status" value="1"/>
</dbReference>
<accession>A0A8S1EPP9</accession>
<dbReference type="PANTHER" id="PTHR21615:SF2">
    <property type="entry name" value="CYCLIN N-TERMINAL DOMAIN-CONTAINING PROTEIN 1"/>
    <property type="match status" value="1"/>
</dbReference>
<dbReference type="SUPFAM" id="SSF47954">
    <property type="entry name" value="Cyclin-like"/>
    <property type="match status" value="1"/>
</dbReference>
<comment type="caution">
    <text evidence="1">The sequence shown here is derived from an EMBL/GenBank/DDBJ whole genome shotgun (WGS) entry which is preliminary data.</text>
</comment>
<reference evidence="1 2" key="1">
    <citation type="submission" date="2020-04" db="EMBL/GenBank/DDBJ databases">
        <authorList>
            <person name="Laetsch R D."/>
            <person name="Stevens L."/>
            <person name="Kumar S."/>
            <person name="Blaxter L. M."/>
        </authorList>
    </citation>
    <scope>NUCLEOTIDE SEQUENCE [LARGE SCALE GENOMIC DNA]</scope>
</reference>
<dbReference type="CDD" id="cd20541">
    <property type="entry name" value="CYCLIN_CNTD1"/>
    <property type="match status" value="1"/>
</dbReference>
<proteinExistence type="predicted"/>
<gene>
    <name evidence="1" type="ORF">CBOVIS_LOCUS5421</name>
</gene>
<dbReference type="GO" id="GO:0035861">
    <property type="term" value="C:site of double-strand break"/>
    <property type="evidence" value="ECO:0007669"/>
    <property type="project" value="TreeGrafter"/>
</dbReference>